<dbReference type="InterPro" id="IPR028468">
    <property type="entry name" value="Smc1_ABC"/>
</dbReference>
<dbReference type="Proteomes" id="UP000054498">
    <property type="component" value="Unassembled WGS sequence"/>
</dbReference>
<dbReference type="GeneID" id="25732909"/>
<dbReference type="RefSeq" id="XP_013891718.1">
    <property type="nucleotide sequence ID" value="XM_014036264.1"/>
</dbReference>
<dbReference type="CDD" id="cd03275">
    <property type="entry name" value="ABC_SMC1_euk"/>
    <property type="match status" value="1"/>
</dbReference>
<keyword evidence="11" id="KW-1185">Reference proteome</keyword>
<evidence type="ECO:0000256" key="1">
    <source>
        <dbReference type="ARBA" id="ARBA00004123"/>
    </source>
</evidence>
<dbReference type="AlphaFoldDB" id="A0A0D2K9K0"/>
<dbReference type="GO" id="GO:0007062">
    <property type="term" value="P:sister chromatid cohesion"/>
    <property type="evidence" value="ECO:0007669"/>
    <property type="project" value="InterPro"/>
</dbReference>
<evidence type="ECO:0000259" key="9">
    <source>
        <dbReference type="Pfam" id="PF02463"/>
    </source>
</evidence>
<dbReference type="GO" id="GO:0016887">
    <property type="term" value="F:ATP hydrolysis activity"/>
    <property type="evidence" value="ECO:0007669"/>
    <property type="project" value="InterPro"/>
</dbReference>
<feature type="domain" description="RecF/RecN/SMC N-terminal" evidence="9">
    <location>
        <begin position="15"/>
        <end position="157"/>
    </location>
</feature>
<keyword evidence="7" id="KW-0131">Cell cycle</keyword>
<dbReference type="STRING" id="145388.A0A0D2K9K0"/>
<organism evidence="10 11">
    <name type="scientific">Monoraphidium neglectum</name>
    <dbReference type="NCBI Taxonomy" id="145388"/>
    <lineage>
        <taxon>Eukaryota</taxon>
        <taxon>Viridiplantae</taxon>
        <taxon>Chlorophyta</taxon>
        <taxon>core chlorophytes</taxon>
        <taxon>Chlorophyceae</taxon>
        <taxon>CS clade</taxon>
        <taxon>Sphaeropleales</taxon>
        <taxon>Selenastraceae</taxon>
        <taxon>Monoraphidium</taxon>
    </lineage>
</organism>
<keyword evidence="6" id="KW-0539">Nucleus</keyword>
<dbReference type="Gene3D" id="3.40.50.300">
    <property type="entry name" value="P-loop containing nucleotide triphosphate hydrolases"/>
    <property type="match status" value="1"/>
</dbReference>
<keyword evidence="4" id="KW-0132">Cell division</keyword>
<evidence type="ECO:0000256" key="4">
    <source>
        <dbReference type="ARBA" id="ARBA00022618"/>
    </source>
</evidence>
<evidence type="ECO:0000313" key="11">
    <source>
        <dbReference type="Proteomes" id="UP000054498"/>
    </source>
</evidence>
<name>A0A0D2K9K0_9CHLO</name>
<dbReference type="PANTHER" id="PTHR18937">
    <property type="entry name" value="STRUCTURAL MAINTENANCE OF CHROMOSOMES SMC FAMILY MEMBER"/>
    <property type="match status" value="1"/>
</dbReference>
<dbReference type="EMBL" id="KK105392">
    <property type="protein sequence ID" value="KIY92698.1"/>
    <property type="molecule type" value="Genomic_DNA"/>
</dbReference>
<dbReference type="GO" id="GO:0005634">
    <property type="term" value="C:nucleus"/>
    <property type="evidence" value="ECO:0007669"/>
    <property type="project" value="UniProtKB-SubCell"/>
</dbReference>
<evidence type="ECO:0000313" key="10">
    <source>
        <dbReference type="EMBL" id="KIY92698.1"/>
    </source>
</evidence>
<keyword evidence="3" id="KW-0158">Chromosome</keyword>
<dbReference type="GO" id="GO:0008278">
    <property type="term" value="C:cohesin complex"/>
    <property type="evidence" value="ECO:0007669"/>
    <property type="project" value="InterPro"/>
</dbReference>
<dbReference type="InterPro" id="IPR027417">
    <property type="entry name" value="P-loop_NTPase"/>
</dbReference>
<keyword evidence="8" id="KW-0175">Coiled coil</keyword>
<evidence type="ECO:0000256" key="3">
    <source>
        <dbReference type="ARBA" id="ARBA00022454"/>
    </source>
</evidence>
<dbReference type="GO" id="GO:0003677">
    <property type="term" value="F:DNA binding"/>
    <property type="evidence" value="ECO:0007669"/>
    <property type="project" value="TreeGrafter"/>
</dbReference>
<dbReference type="InterPro" id="IPR003395">
    <property type="entry name" value="RecF/RecN/SMC_N"/>
</dbReference>
<proteinExistence type="predicted"/>
<keyword evidence="5" id="KW-0498">Mitosis</keyword>
<comment type="subcellular location">
    <subcellularLocation>
        <location evidence="2">Chromosome</location>
    </subcellularLocation>
    <subcellularLocation>
        <location evidence="1">Nucleus</location>
    </subcellularLocation>
</comment>
<reference evidence="10 11" key="1">
    <citation type="journal article" date="2013" name="BMC Genomics">
        <title>Reconstruction of the lipid metabolism for the microalga Monoraphidium neglectum from its genome sequence reveals characteristics suitable for biofuel production.</title>
        <authorList>
            <person name="Bogen C."/>
            <person name="Al-Dilaimi A."/>
            <person name="Albersmeier A."/>
            <person name="Wichmann J."/>
            <person name="Grundmann M."/>
            <person name="Rupp O."/>
            <person name="Lauersen K.J."/>
            <person name="Blifernez-Klassen O."/>
            <person name="Kalinowski J."/>
            <person name="Goesmann A."/>
            <person name="Mussgnug J.H."/>
            <person name="Kruse O."/>
        </authorList>
    </citation>
    <scope>NUCLEOTIDE SEQUENCE [LARGE SCALE GENOMIC DNA]</scope>
    <source>
        <strain evidence="10 11">SAG 48.87</strain>
    </source>
</reference>
<dbReference type="KEGG" id="mng:MNEG_15265"/>
<protein>
    <submittedName>
        <fullName evidence="10">Structural maintenance of chromosomes protein 1</fullName>
    </submittedName>
</protein>
<feature type="coiled-coil region" evidence="8">
    <location>
        <begin position="197"/>
        <end position="248"/>
    </location>
</feature>
<dbReference type="OrthoDB" id="5575062at2759"/>
<dbReference type="SUPFAM" id="SSF52540">
    <property type="entry name" value="P-loop containing nucleoside triphosphate hydrolases"/>
    <property type="match status" value="1"/>
</dbReference>
<dbReference type="GO" id="GO:0051301">
    <property type="term" value="P:cell division"/>
    <property type="evidence" value="ECO:0007669"/>
    <property type="project" value="UniProtKB-KW"/>
</dbReference>
<evidence type="ECO:0000256" key="5">
    <source>
        <dbReference type="ARBA" id="ARBA00022776"/>
    </source>
</evidence>
<gene>
    <name evidence="10" type="ORF">MNEG_15265</name>
</gene>
<evidence type="ECO:0000256" key="8">
    <source>
        <dbReference type="SAM" id="Coils"/>
    </source>
</evidence>
<evidence type="ECO:0000256" key="2">
    <source>
        <dbReference type="ARBA" id="ARBA00004286"/>
    </source>
</evidence>
<dbReference type="GO" id="GO:0005524">
    <property type="term" value="F:ATP binding"/>
    <property type="evidence" value="ECO:0007669"/>
    <property type="project" value="InterPro"/>
</dbReference>
<sequence length="249" mass="27341">MGDAGLDGPPVGGRIDRIVVENFKSYKGRQIIGPFKSFTAIIGPNGSGKSNLMDAISFVLGIRTQQLRGSLKELLYSAGDAAPGGGGSRDQEAARPRRGYVQLVYETEGGEEVTFARGIQQAGAGPDAAYQSVYKIDDKTVTWDAYSQRLGSFGILVKARNFLVFQGDIEKVASRSPEGLMQLFEQISGSEAYKKPYEEAEAAKRRAEEKAAGVFARKKGIQQERRQKKEQKEEAEKFLELQEQLHARS</sequence>
<evidence type="ECO:0000256" key="7">
    <source>
        <dbReference type="ARBA" id="ARBA00023306"/>
    </source>
</evidence>
<dbReference type="PANTHER" id="PTHR18937:SF12">
    <property type="entry name" value="STRUCTURAL MAINTENANCE OF CHROMOSOMES PROTEIN"/>
    <property type="match status" value="1"/>
</dbReference>
<dbReference type="Pfam" id="PF02463">
    <property type="entry name" value="SMC_N"/>
    <property type="match status" value="1"/>
</dbReference>
<accession>A0A0D2K9K0</accession>
<evidence type="ECO:0000256" key="6">
    <source>
        <dbReference type="ARBA" id="ARBA00023242"/>
    </source>
</evidence>